<evidence type="ECO:0000313" key="2">
    <source>
        <dbReference type="Proteomes" id="UP001596297"/>
    </source>
</evidence>
<sequence>MPPTFPMLVSVAEALEATRRALRPRSTVTLPLASALGAYLAAP</sequence>
<name>A0ABW1YAW1_9DEIO</name>
<accession>A0ABW1YAW1</accession>
<dbReference type="EMBL" id="JBHSWD010000001">
    <property type="protein sequence ID" value="MFC6591108.1"/>
    <property type="molecule type" value="Genomic_DNA"/>
</dbReference>
<comment type="caution">
    <text evidence="1">The sequence shown here is derived from an EMBL/GenBank/DDBJ whole genome shotgun (WGS) entry which is preliminary data.</text>
</comment>
<reference evidence="2" key="1">
    <citation type="journal article" date="2019" name="Int. J. Syst. Evol. Microbiol.">
        <title>The Global Catalogue of Microorganisms (GCM) 10K type strain sequencing project: providing services to taxonomists for standard genome sequencing and annotation.</title>
        <authorList>
            <consortium name="The Broad Institute Genomics Platform"/>
            <consortium name="The Broad Institute Genome Sequencing Center for Infectious Disease"/>
            <person name="Wu L."/>
            <person name="Ma J."/>
        </authorList>
    </citation>
    <scope>NUCLEOTIDE SEQUENCE [LARGE SCALE GENOMIC DNA]</scope>
    <source>
        <strain evidence="2">CGMCC 1.15772</strain>
    </source>
</reference>
<proteinExistence type="predicted"/>
<evidence type="ECO:0000313" key="1">
    <source>
        <dbReference type="EMBL" id="MFC6591108.1"/>
    </source>
</evidence>
<gene>
    <name evidence="1" type="ORF">ACFP81_03055</name>
</gene>
<protein>
    <submittedName>
        <fullName evidence="1">Uncharacterized protein</fullName>
    </submittedName>
</protein>
<keyword evidence="2" id="KW-1185">Reference proteome</keyword>
<dbReference type="Proteomes" id="UP001596297">
    <property type="component" value="Unassembled WGS sequence"/>
</dbReference>
<organism evidence="1 2">
    <name type="scientific">Deinococcus lacus</name>
    <dbReference type="NCBI Taxonomy" id="392561"/>
    <lineage>
        <taxon>Bacteria</taxon>
        <taxon>Thermotogati</taxon>
        <taxon>Deinococcota</taxon>
        <taxon>Deinococci</taxon>
        <taxon>Deinococcales</taxon>
        <taxon>Deinococcaceae</taxon>
        <taxon>Deinococcus</taxon>
    </lineage>
</organism>
<dbReference type="RefSeq" id="WP_380082115.1">
    <property type="nucleotide sequence ID" value="NZ_JBHSWD010000001.1"/>
</dbReference>